<dbReference type="InterPro" id="IPR021104">
    <property type="entry name" value="KfrA_DNA-bd_N"/>
</dbReference>
<evidence type="ECO:0000256" key="1">
    <source>
        <dbReference type="SAM" id="Coils"/>
    </source>
</evidence>
<reference evidence="4 5" key="1">
    <citation type="submission" date="2016-01" db="EMBL/GenBank/DDBJ databases">
        <authorList>
            <person name="Oliw E.H."/>
        </authorList>
    </citation>
    <scope>NUCLEOTIDE SEQUENCE [LARGE SCALE GENOMIC DNA]</scope>
    <source>
        <strain evidence="4">LMG 27134</strain>
    </source>
</reference>
<evidence type="ECO:0000313" key="5">
    <source>
        <dbReference type="Proteomes" id="UP000054683"/>
    </source>
</evidence>
<keyword evidence="1" id="KW-0175">Coiled coil</keyword>
<gene>
    <name evidence="4" type="ORF">AWB69_07710</name>
</gene>
<accession>A0A158JEK7</accession>
<sequence length="287" mass="31385">MSAPAEALTRFWATLREKSRVRIEHPDLPAELQSATGELAAALWTRAVDMAQEQLAAAQLEAQRLVADAQAGQARAEAKSDQLRQELTGSAAALDGAQTRITELDQALAISVAATSTLQDQLRLAQQGELQLQQALETARHDFASQLDKLRADGVLAQERLKAVETRALLEIDRERQAAGRLQKELDTVNRKAEQGSTRQRDEVQKLQAQVGDLRQQVGVLEGNLDALRTANARYVEEAAQAREQRDQLALSLTRTIAKQKPPPAKPTAGSRKSSGPARKSPRTRQS</sequence>
<feature type="domain" description="KfrA N-terminal DNA-binding" evidence="3">
    <location>
        <begin position="3"/>
        <end position="87"/>
    </location>
</feature>
<evidence type="ECO:0000259" key="3">
    <source>
        <dbReference type="Pfam" id="PF11740"/>
    </source>
</evidence>
<dbReference type="AlphaFoldDB" id="A0A158JEK7"/>
<proteinExistence type="predicted"/>
<organism evidence="4 5">
    <name type="scientific">Caballeronia udeis</name>
    <dbReference type="NCBI Taxonomy" id="1232866"/>
    <lineage>
        <taxon>Bacteria</taxon>
        <taxon>Pseudomonadati</taxon>
        <taxon>Pseudomonadota</taxon>
        <taxon>Betaproteobacteria</taxon>
        <taxon>Burkholderiales</taxon>
        <taxon>Burkholderiaceae</taxon>
        <taxon>Caballeronia</taxon>
    </lineage>
</organism>
<dbReference type="EMBL" id="FCOK02000083">
    <property type="protein sequence ID" value="SAL67304.1"/>
    <property type="molecule type" value="Genomic_DNA"/>
</dbReference>
<feature type="coiled-coil region" evidence="1">
    <location>
        <begin position="48"/>
        <end position="86"/>
    </location>
</feature>
<evidence type="ECO:0000256" key="2">
    <source>
        <dbReference type="SAM" id="MobiDB-lite"/>
    </source>
</evidence>
<evidence type="ECO:0000313" key="4">
    <source>
        <dbReference type="EMBL" id="SAL67304.1"/>
    </source>
</evidence>
<name>A0A158JEK7_9BURK</name>
<dbReference type="Pfam" id="PF11740">
    <property type="entry name" value="KfrA_N"/>
    <property type="match status" value="1"/>
</dbReference>
<dbReference type="Proteomes" id="UP000054683">
    <property type="component" value="Unassembled WGS sequence"/>
</dbReference>
<feature type="region of interest" description="Disordered" evidence="2">
    <location>
        <begin position="243"/>
        <end position="287"/>
    </location>
</feature>
<protein>
    <submittedName>
        <fullName evidence="4">ATPase</fullName>
    </submittedName>
</protein>